<name>A0A7G8LJ67_9CAUD</name>
<dbReference type="Proteomes" id="UP000515980">
    <property type="component" value="Segment"/>
</dbReference>
<sequence>MSPQELLDLWASSGSDDGSSRHDILNAEDYFDGWEVADADDWTQDHKYQHIAKVIKHTESGRCFCVNASRSGSYHTDWYYSYDDLTEVKAVEEVIKVTKWVTV</sequence>
<accession>A0A7G8LJ67</accession>
<organism evidence="1 2">
    <name type="scientific">Pseudomonas phage Stalingrad</name>
    <dbReference type="NCBI Taxonomy" id="2762287"/>
    <lineage>
        <taxon>Viruses</taxon>
        <taxon>Duplodnaviria</taxon>
        <taxon>Heunggongvirae</taxon>
        <taxon>Uroviricota</taxon>
        <taxon>Caudoviricetes</taxon>
        <taxon>Autographivirales</taxon>
        <taxon>Autotranscriptaviridae</taxon>
        <taxon>Studiervirinae</taxon>
        <taxon>Troedvirus</taxon>
        <taxon>Troedvirus stalingrad</taxon>
    </lineage>
</organism>
<proteinExistence type="predicted"/>
<keyword evidence="2" id="KW-1185">Reference proteome</keyword>
<dbReference type="EMBL" id="MT711887">
    <property type="protein sequence ID" value="QNJ57289.1"/>
    <property type="molecule type" value="Genomic_DNA"/>
</dbReference>
<evidence type="ECO:0000313" key="1">
    <source>
        <dbReference type="EMBL" id="QNJ57289.1"/>
    </source>
</evidence>
<evidence type="ECO:0000313" key="2">
    <source>
        <dbReference type="Proteomes" id="UP000515980"/>
    </source>
</evidence>
<reference evidence="1 2" key="1">
    <citation type="submission" date="2020-07" db="EMBL/GenBank/DDBJ databases">
        <authorList>
            <person name="Rupe E.O."/>
            <person name="Bordelon E."/>
            <person name="Abraham A."/>
            <person name="Temple L."/>
            <person name="McNeal J."/>
        </authorList>
    </citation>
    <scope>NUCLEOTIDE SEQUENCE [LARGE SCALE GENOMIC DNA]</scope>
</reference>
<gene>
    <name evidence="1" type="ORF">Stalingrad_18</name>
</gene>
<protein>
    <submittedName>
        <fullName evidence="1">Uncharacterized protein</fullName>
    </submittedName>
</protein>